<keyword evidence="5" id="KW-1185">Reference proteome</keyword>
<name>E3CWZ6_9BACT</name>
<dbReference type="InterPro" id="IPR036869">
    <property type="entry name" value="J_dom_sf"/>
</dbReference>
<gene>
    <name evidence="4" type="ORF">Apau_1019</name>
</gene>
<dbReference type="EMBL" id="CM001022">
    <property type="protein sequence ID" value="EFQ23446.1"/>
    <property type="molecule type" value="Genomic_DNA"/>
</dbReference>
<dbReference type="GO" id="GO:0005737">
    <property type="term" value="C:cytoplasm"/>
    <property type="evidence" value="ECO:0007669"/>
    <property type="project" value="TreeGrafter"/>
</dbReference>
<dbReference type="STRING" id="584708.Apau_1019"/>
<accession>E3CWZ6</accession>
<sequence>MDFRTLGLPPGSDWEDVKSAFRRLARTYHPDVAGPEHSRRFAEITRAYMSLKESIQAPSVGVPSRPVERPRTSRGRRGTSGTPWWDPGRFVGRLQRLWRSGRASFARRRPAEDTQRSPARDRFVEEALDRAEMHFRQILGRRVAAREEALRASLKRRLESRHPGVVLLALDELARSPDPGYARKALVEHLNRERPDPESLRRVLSLFPGADPEGGLARALSRWGGAYAPSEALSVIRWLRGRVTGASTGGERREWLRPFLTNPSPEVAALALQNWPAGTGLPDVSDLIRLFRQEDAALWVALLRLIRREGVSPWMLPHLERLSRTHPAAPVRVWAAAIVRDRAVG</sequence>
<dbReference type="HOGENOM" id="CLU_764906_0_0_0"/>
<dbReference type="PROSITE" id="PS50076">
    <property type="entry name" value="DNAJ_2"/>
    <property type="match status" value="1"/>
</dbReference>
<keyword evidence="1" id="KW-0143">Chaperone</keyword>
<dbReference type="Pfam" id="PF00226">
    <property type="entry name" value="DnaJ"/>
    <property type="match status" value="1"/>
</dbReference>
<keyword evidence="4" id="KW-0346">Stress response</keyword>
<dbReference type="Proteomes" id="UP000005096">
    <property type="component" value="Chromosome"/>
</dbReference>
<dbReference type="PANTHER" id="PTHR43096:SF52">
    <property type="entry name" value="DNAJ HOMOLOG 1, MITOCHONDRIAL-RELATED"/>
    <property type="match status" value="1"/>
</dbReference>
<dbReference type="Gene3D" id="1.10.287.110">
    <property type="entry name" value="DnaJ domain"/>
    <property type="match status" value="1"/>
</dbReference>
<dbReference type="SUPFAM" id="SSF46565">
    <property type="entry name" value="Chaperone J-domain"/>
    <property type="match status" value="1"/>
</dbReference>
<dbReference type="AlphaFoldDB" id="E3CWZ6"/>
<reference evidence="4 5" key="1">
    <citation type="journal article" date="2010" name="Stand. Genomic Sci.">
        <title>Non-contiguous finished genome sequence of Aminomonas paucivorans type strain (GLU-3).</title>
        <authorList>
            <person name="Pitluck S."/>
            <person name="Yasawong M."/>
            <person name="Held B."/>
            <person name="Lapidus A."/>
            <person name="Nolan M."/>
            <person name="Copeland A."/>
            <person name="Lucas S."/>
            <person name="Del Rio T.G."/>
            <person name="Tice H."/>
            <person name="Cheng J.F."/>
            <person name="Chertkov O."/>
            <person name="Goodwin L."/>
            <person name="Tapia R."/>
            <person name="Han C."/>
            <person name="Liolios K."/>
            <person name="Ivanova N."/>
            <person name="Mavromatis K."/>
            <person name="Ovchinnikova G."/>
            <person name="Pati A."/>
            <person name="Chen A."/>
            <person name="Palaniappan K."/>
            <person name="Land M."/>
            <person name="Hauser L."/>
            <person name="Chang Y.J."/>
            <person name="Jeffries C.D."/>
            <person name="Pukall R."/>
            <person name="Spring S."/>
            <person name="Rohde M."/>
            <person name="Sikorski J."/>
            <person name="Goker M."/>
            <person name="Woyke T."/>
            <person name="Bristow J."/>
            <person name="Eisen J.A."/>
            <person name="Markowitz V."/>
            <person name="Hugenholtz P."/>
            <person name="Kyrpides N.C."/>
            <person name="Klenk H.P."/>
        </authorList>
    </citation>
    <scope>NUCLEOTIDE SEQUENCE [LARGE SCALE GENOMIC DNA]</scope>
    <source>
        <strain evidence="4 5">DSM 12260</strain>
    </source>
</reference>
<dbReference type="PANTHER" id="PTHR43096">
    <property type="entry name" value="DNAJ HOMOLOG 1, MITOCHONDRIAL-RELATED"/>
    <property type="match status" value="1"/>
</dbReference>
<dbReference type="GO" id="GO:0042026">
    <property type="term" value="P:protein refolding"/>
    <property type="evidence" value="ECO:0007669"/>
    <property type="project" value="TreeGrafter"/>
</dbReference>
<evidence type="ECO:0000259" key="3">
    <source>
        <dbReference type="PROSITE" id="PS50076"/>
    </source>
</evidence>
<evidence type="ECO:0000256" key="2">
    <source>
        <dbReference type="SAM" id="MobiDB-lite"/>
    </source>
</evidence>
<dbReference type="eggNOG" id="COG0484">
    <property type="taxonomic scope" value="Bacteria"/>
</dbReference>
<evidence type="ECO:0000256" key="1">
    <source>
        <dbReference type="ARBA" id="ARBA00023186"/>
    </source>
</evidence>
<evidence type="ECO:0000313" key="4">
    <source>
        <dbReference type="EMBL" id="EFQ23446.1"/>
    </source>
</evidence>
<organism evidence="4 5">
    <name type="scientific">Aminomonas paucivorans DSM 12260</name>
    <dbReference type="NCBI Taxonomy" id="584708"/>
    <lineage>
        <taxon>Bacteria</taxon>
        <taxon>Thermotogati</taxon>
        <taxon>Synergistota</taxon>
        <taxon>Synergistia</taxon>
        <taxon>Synergistales</taxon>
        <taxon>Synergistaceae</taxon>
        <taxon>Aminomonas</taxon>
    </lineage>
</organism>
<dbReference type="GO" id="GO:0051082">
    <property type="term" value="F:unfolded protein binding"/>
    <property type="evidence" value="ECO:0007669"/>
    <property type="project" value="TreeGrafter"/>
</dbReference>
<dbReference type="OrthoDB" id="9779889at2"/>
<dbReference type="PaxDb" id="584708-Apau_1019"/>
<dbReference type="CDD" id="cd06257">
    <property type="entry name" value="DnaJ"/>
    <property type="match status" value="1"/>
</dbReference>
<evidence type="ECO:0000313" key="5">
    <source>
        <dbReference type="Proteomes" id="UP000005096"/>
    </source>
</evidence>
<proteinExistence type="predicted"/>
<feature type="region of interest" description="Disordered" evidence="2">
    <location>
        <begin position="55"/>
        <end position="82"/>
    </location>
</feature>
<dbReference type="SMART" id="SM00271">
    <property type="entry name" value="DnaJ"/>
    <property type="match status" value="1"/>
</dbReference>
<feature type="domain" description="J" evidence="3">
    <location>
        <begin position="1"/>
        <end position="78"/>
    </location>
</feature>
<protein>
    <submittedName>
        <fullName evidence="4">Heat shock protein DnaJ domain protein</fullName>
    </submittedName>
</protein>
<dbReference type="InterPro" id="IPR001623">
    <property type="entry name" value="DnaJ_domain"/>
</dbReference>